<evidence type="ECO:0000259" key="2">
    <source>
        <dbReference type="Pfam" id="PF20033"/>
    </source>
</evidence>
<organism evidence="3 4">
    <name type="scientific">Methylovulum psychrotolerans</name>
    <dbReference type="NCBI Taxonomy" id="1704499"/>
    <lineage>
        <taxon>Bacteria</taxon>
        <taxon>Pseudomonadati</taxon>
        <taxon>Pseudomonadota</taxon>
        <taxon>Gammaproteobacteria</taxon>
        <taxon>Methylococcales</taxon>
        <taxon>Methylococcaceae</taxon>
        <taxon>Methylovulum</taxon>
    </lineage>
</organism>
<dbReference type="Proteomes" id="UP000237423">
    <property type="component" value="Unassembled WGS sequence"/>
</dbReference>
<sequence length="178" mass="20105">MVDSIFKKIGFLLFMVVIGSNSAAALSADLPIITLSVGLPPYPLPITEVPIADQCGFSYIIKIFENGRVDYQGFHKIKVPGKREYQMDKATLKALIKKFQDAHFMEADERVWLPDIVRSHYLTTYSAIRFRQGSQEATVFDNFPFPNLKSDIIRATKAGRWGVNEPSLCINKGVKYKN</sequence>
<reference evidence="3 4" key="1">
    <citation type="submission" date="2017-11" db="EMBL/GenBank/DDBJ databases">
        <title>Draft Genome Sequence of Methylobacter psychrotolerans Sph1T, an Obligate Methanotroph from Low-Temperature Environments.</title>
        <authorList>
            <person name="Oshkin I.Y."/>
            <person name="Miroshnikov K."/>
            <person name="Belova S.E."/>
            <person name="Korzhenkov A."/>
            <person name="Toshchakov S.V."/>
            <person name="Dedysh S.N."/>
        </authorList>
    </citation>
    <scope>NUCLEOTIDE SEQUENCE [LARGE SCALE GENOMIC DNA]</scope>
    <source>
        <strain evidence="3 4">Sph1</strain>
    </source>
</reference>
<dbReference type="Pfam" id="PF20033">
    <property type="entry name" value="DUF6438"/>
    <property type="match status" value="1"/>
</dbReference>
<gene>
    <name evidence="3" type="ORF">AADEFJLK_02601</name>
</gene>
<evidence type="ECO:0000313" key="4">
    <source>
        <dbReference type="Proteomes" id="UP000237423"/>
    </source>
</evidence>
<feature type="chain" id="PRO_5015628664" description="DUF6438 domain-containing protein" evidence="1">
    <location>
        <begin position="24"/>
        <end position="178"/>
    </location>
</feature>
<evidence type="ECO:0000256" key="1">
    <source>
        <dbReference type="SAM" id="SignalP"/>
    </source>
</evidence>
<name>A0A2S5CLS7_9GAMM</name>
<feature type="signal peptide" evidence="1">
    <location>
        <begin position="1"/>
        <end position="23"/>
    </location>
</feature>
<proteinExistence type="predicted"/>
<evidence type="ECO:0000313" key="3">
    <source>
        <dbReference type="EMBL" id="POZ51728.1"/>
    </source>
</evidence>
<keyword evidence="1" id="KW-0732">Signal</keyword>
<dbReference type="AlphaFoldDB" id="A0A2S5CLS7"/>
<dbReference type="InterPro" id="IPR045497">
    <property type="entry name" value="DUF6438"/>
</dbReference>
<accession>A0A2S5CLS7</accession>
<dbReference type="RefSeq" id="WP_103974581.1">
    <property type="nucleotide sequence ID" value="NZ_PGFZ01000005.1"/>
</dbReference>
<feature type="domain" description="DUF6438" evidence="2">
    <location>
        <begin position="59"/>
        <end position="115"/>
    </location>
</feature>
<comment type="caution">
    <text evidence="3">The sequence shown here is derived from an EMBL/GenBank/DDBJ whole genome shotgun (WGS) entry which is preliminary data.</text>
</comment>
<protein>
    <recommendedName>
        <fullName evidence="2">DUF6438 domain-containing protein</fullName>
    </recommendedName>
</protein>
<dbReference type="EMBL" id="PGFZ01000005">
    <property type="protein sequence ID" value="POZ51728.1"/>
    <property type="molecule type" value="Genomic_DNA"/>
</dbReference>